<dbReference type="GO" id="GO:0003700">
    <property type="term" value="F:DNA-binding transcription factor activity"/>
    <property type="evidence" value="ECO:0007669"/>
    <property type="project" value="InterPro"/>
</dbReference>
<dbReference type="RefSeq" id="WP_009795074.1">
    <property type="nucleotide sequence ID" value="NZ_JAIVAO010000002.1"/>
</dbReference>
<evidence type="ECO:0000313" key="6">
    <source>
        <dbReference type="Proteomes" id="UP000323732"/>
    </source>
</evidence>
<keyword evidence="2" id="KW-0238">DNA-binding</keyword>
<dbReference type="InterPro" id="IPR036388">
    <property type="entry name" value="WH-like_DNA-bd_sf"/>
</dbReference>
<accession>A0A5D4S9V4</accession>
<dbReference type="Proteomes" id="UP000323732">
    <property type="component" value="Unassembled WGS sequence"/>
</dbReference>
<evidence type="ECO:0000313" key="5">
    <source>
        <dbReference type="EMBL" id="TYS60393.1"/>
    </source>
</evidence>
<keyword evidence="3" id="KW-0804">Transcription</keyword>
<evidence type="ECO:0000256" key="2">
    <source>
        <dbReference type="ARBA" id="ARBA00023125"/>
    </source>
</evidence>
<protein>
    <submittedName>
        <fullName evidence="5">MarR family transcriptional regulator</fullName>
    </submittedName>
</protein>
<dbReference type="PANTHER" id="PTHR42756:SF1">
    <property type="entry name" value="TRANSCRIPTIONAL REPRESSOR OF EMRAB OPERON"/>
    <property type="match status" value="1"/>
</dbReference>
<reference evidence="5 6" key="1">
    <citation type="submission" date="2019-08" db="EMBL/GenBank/DDBJ databases">
        <title>Bacillus genomes from the desert of Cuatro Cienegas, Coahuila.</title>
        <authorList>
            <person name="Olmedo-Alvarez G."/>
        </authorList>
    </citation>
    <scope>NUCLEOTIDE SEQUENCE [LARGE SCALE GENOMIC DNA]</scope>
    <source>
        <strain evidence="5 6">CH37_1T</strain>
    </source>
</reference>
<organism evidence="5 6">
    <name type="scientific">Bacillus infantis</name>
    <dbReference type="NCBI Taxonomy" id="324767"/>
    <lineage>
        <taxon>Bacteria</taxon>
        <taxon>Bacillati</taxon>
        <taxon>Bacillota</taxon>
        <taxon>Bacilli</taxon>
        <taxon>Bacillales</taxon>
        <taxon>Bacillaceae</taxon>
        <taxon>Bacillus</taxon>
    </lineage>
</organism>
<dbReference type="SMART" id="SM00347">
    <property type="entry name" value="HTH_MARR"/>
    <property type="match status" value="1"/>
</dbReference>
<evidence type="ECO:0000259" key="4">
    <source>
        <dbReference type="PROSITE" id="PS50995"/>
    </source>
</evidence>
<dbReference type="InterPro" id="IPR000835">
    <property type="entry name" value="HTH_MarR-typ"/>
</dbReference>
<feature type="domain" description="HTH marR-type" evidence="4">
    <location>
        <begin position="1"/>
        <end position="132"/>
    </location>
</feature>
<evidence type="ECO:0000256" key="3">
    <source>
        <dbReference type="ARBA" id="ARBA00023163"/>
    </source>
</evidence>
<gene>
    <name evidence="5" type="ORF">FZD47_21550</name>
</gene>
<proteinExistence type="predicted"/>
<evidence type="ECO:0000256" key="1">
    <source>
        <dbReference type="ARBA" id="ARBA00023015"/>
    </source>
</evidence>
<dbReference type="Pfam" id="PF12802">
    <property type="entry name" value="MarR_2"/>
    <property type="match status" value="1"/>
</dbReference>
<keyword evidence="1" id="KW-0805">Transcription regulation</keyword>
<dbReference type="Gene3D" id="1.10.10.10">
    <property type="entry name" value="Winged helix-like DNA-binding domain superfamily/Winged helix DNA-binding domain"/>
    <property type="match status" value="1"/>
</dbReference>
<sequence length="150" mass="16723">MRESFQSITRSFGLLNKVCCSVDGIDVSAIQSHILYEISVNHNPSMQYVADLLGVEIATFSRQIQTLSKMGLVEKLPSKEDKRASILSLTDSGKKVADGIDEQVNTYLEDVFARMNDFERDIVQRSVRLLANVMTESPVCCGDRKDNKGC</sequence>
<dbReference type="InterPro" id="IPR036390">
    <property type="entry name" value="WH_DNA-bd_sf"/>
</dbReference>
<dbReference type="EMBL" id="VTES01000007">
    <property type="protein sequence ID" value="TYS60393.1"/>
    <property type="molecule type" value="Genomic_DNA"/>
</dbReference>
<dbReference type="GO" id="GO:0003677">
    <property type="term" value="F:DNA binding"/>
    <property type="evidence" value="ECO:0007669"/>
    <property type="project" value="UniProtKB-KW"/>
</dbReference>
<comment type="caution">
    <text evidence="5">The sequence shown here is derived from an EMBL/GenBank/DDBJ whole genome shotgun (WGS) entry which is preliminary data.</text>
</comment>
<dbReference type="PANTHER" id="PTHR42756">
    <property type="entry name" value="TRANSCRIPTIONAL REGULATOR, MARR"/>
    <property type="match status" value="1"/>
</dbReference>
<name>A0A5D4S9V4_9BACI</name>
<dbReference type="SUPFAM" id="SSF46785">
    <property type="entry name" value="Winged helix' DNA-binding domain"/>
    <property type="match status" value="1"/>
</dbReference>
<dbReference type="PROSITE" id="PS50995">
    <property type="entry name" value="HTH_MARR_2"/>
    <property type="match status" value="1"/>
</dbReference>
<dbReference type="AlphaFoldDB" id="A0A5D4S9V4"/>